<dbReference type="OrthoDB" id="2083110at2"/>
<accession>A0A2V1JQB2</accession>
<evidence type="ECO:0000256" key="2">
    <source>
        <dbReference type="ARBA" id="ARBA00022692"/>
    </source>
</evidence>
<comment type="caution">
    <text evidence="6">The sequence shown here is derived from an EMBL/GenBank/DDBJ whole genome shotgun (WGS) entry which is preliminary data.</text>
</comment>
<dbReference type="GO" id="GO:0016020">
    <property type="term" value="C:membrane"/>
    <property type="evidence" value="ECO:0007669"/>
    <property type="project" value="UniProtKB-SubCell"/>
</dbReference>
<protein>
    <recommendedName>
        <fullName evidence="8">Colicin V production protein</fullName>
    </recommendedName>
</protein>
<feature type="transmembrane region" description="Helical" evidence="5">
    <location>
        <begin position="169"/>
        <end position="194"/>
    </location>
</feature>
<keyword evidence="4 5" id="KW-0472">Membrane</keyword>
<feature type="transmembrane region" description="Helical" evidence="5">
    <location>
        <begin position="28"/>
        <end position="48"/>
    </location>
</feature>
<evidence type="ECO:0000256" key="3">
    <source>
        <dbReference type="ARBA" id="ARBA00022989"/>
    </source>
</evidence>
<evidence type="ECO:0000256" key="5">
    <source>
        <dbReference type="SAM" id="Phobius"/>
    </source>
</evidence>
<reference evidence="6 7" key="1">
    <citation type="submission" date="2014-09" db="EMBL/GenBank/DDBJ databases">
        <title>Butyrate-producing bacteria isolated from human gut.</title>
        <authorList>
            <person name="Zhang Q."/>
            <person name="Zhao L."/>
        </authorList>
    </citation>
    <scope>NUCLEOTIDE SEQUENCE [LARGE SCALE GENOMIC DNA]</scope>
    <source>
        <strain evidence="6 7">21</strain>
    </source>
</reference>
<feature type="transmembrane region" description="Helical" evidence="5">
    <location>
        <begin position="128"/>
        <end position="149"/>
    </location>
</feature>
<dbReference type="Proteomes" id="UP000245288">
    <property type="component" value="Unassembled WGS sequence"/>
</dbReference>
<evidence type="ECO:0000256" key="1">
    <source>
        <dbReference type="ARBA" id="ARBA00004141"/>
    </source>
</evidence>
<evidence type="ECO:0000313" key="6">
    <source>
        <dbReference type="EMBL" id="PWE85695.1"/>
    </source>
</evidence>
<sequence>MNWLFWIVVAIIVFFAIRGWNRGLLRILYSLISVVLLIGLISYATPYVTSYIKENTGVYTLLQERCTQALKNRGESTIEEKTSEQTSNTEVAGVSLPEHVTSYITDSGNALLDQAGVYDMLGSKLADWILAGISYFIALIIAGIIVSLIGRALRIVSRIPVIKGINRTLGIFAGGFQGLLLIWLLFLLLTLFAATDLGKMCIEQIDQNVVLRYLYYDNALSKILTGFLFGK</sequence>
<evidence type="ECO:0000256" key="4">
    <source>
        <dbReference type="ARBA" id="ARBA00023136"/>
    </source>
</evidence>
<gene>
    <name evidence="6" type="ORF">LG34_14260</name>
</gene>
<name>A0A2V1JQB2_EUBRA</name>
<keyword evidence="7" id="KW-1185">Reference proteome</keyword>
<dbReference type="RefSeq" id="WP_109216567.1">
    <property type="nucleotide sequence ID" value="NZ_CABMEW010000021.1"/>
</dbReference>
<keyword evidence="2 5" id="KW-0812">Transmembrane</keyword>
<dbReference type="InterPro" id="IPR003825">
    <property type="entry name" value="Colicin-V_CvpA"/>
</dbReference>
<keyword evidence="3 5" id="KW-1133">Transmembrane helix</keyword>
<dbReference type="EMBL" id="JRFU01000160">
    <property type="protein sequence ID" value="PWE85695.1"/>
    <property type="molecule type" value="Genomic_DNA"/>
</dbReference>
<evidence type="ECO:0000313" key="7">
    <source>
        <dbReference type="Proteomes" id="UP000245288"/>
    </source>
</evidence>
<evidence type="ECO:0008006" key="8">
    <source>
        <dbReference type="Google" id="ProtNLM"/>
    </source>
</evidence>
<dbReference type="Pfam" id="PF02674">
    <property type="entry name" value="Colicin_V"/>
    <property type="match status" value="1"/>
</dbReference>
<feature type="transmembrane region" description="Helical" evidence="5">
    <location>
        <begin position="6"/>
        <end position="21"/>
    </location>
</feature>
<organism evidence="6 7">
    <name type="scientific">Eubacterium ramulus</name>
    <dbReference type="NCBI Taxonomy" id="39490"/>
    <lineage>
        <taxon>Bacteria</taxon>
        <taxon>Bacillati</taxon>
        <taxon>Bacillota</taxon>
        <taxon>Clostridia</taxon>
        <taxon>Eubacteriales</taxon>
        <taxon>Eubacteriaceae</taxon>
        <taxon>Eubacterium</taxon>
    </lineage>
</organism>
<dbReference type="AlphaFoldDB" id="A0A2V1JQB2"/>
<comment type="subcellular location">
    <subcellularLocation>
        <location evidence="1">Membrane</location>
        <topology evidence="1">Multi-pass membrane protein</topology>
    </subcellularLocation>
</comment>
<proteinExistence type="predicted"/>
<dbReference type="GO" id="GO:0009403">
    <property type="term" value="P:toxin biosynthetic process"/>
    <property type="evidence" value="ECO:0007669"/>
    <property type="project" value="InterPro"/>
</dbReference>